<keyword evidence="1" id="KW-1133">Transmembrane helix</keyword>
<feature type="transmembrane region" description="Helical" evidence="1">
    <location>
        <begin position="97"/>
        <end position="120"/>
    </location>
</feature>
<dbReference type="EMBL" id="CAOQHR010000008">
    <property type="protein sequence ID" value="CAI6338527.1"/>
    <property type="molecule type" value="Genomic_DNA"/>
</dbReference>
<comment type="caution">
    <text evidence="2">The sequence shown here is derived from an EMBL/GenBank/DDBJ whole genome shotgun (WGS) entry which is preliminary data.</text>
</comment>
<evidence type="ECO:0000313" key="3">
    <source>
        <dbReference type="Proteomes" id="UP001152607"/>
    </source>
</evidence>
<reference evidence="2" key="1">
    <citation type="submission" date="2023-01" db="EMBL/GenBank/DDBJ databases">
        <authorList>
            <person name="Van Ghelder C."/>
            <person name="Rancurel C."/>
        </authorList>
    </citation>
    <scope>NUCLEOTIDE SEQUENCE</scope>
    <source>
        <strain evidence="2">CNCM I-4278</strain>
    </source>
</reference>
<sequence length="146" mass="16863">MDATFPHVGADREIPSSSQLWTPGWLFFPSARIQRHRTRQRKRLAEPYLRIPNASLGRHGFCLGHFIIAYVFGLEGKKEMIWGRGRCGLRQWLYRRFCYYILSACGLETMGLVAGGSTYVTDSLDYVYFTPLHVGFSKQAWKHTVE</sequence>
<dbReference type="AlphaFoldDB" id="A0A9W4XXU8"/>
<name>A0A9W4XXU8_9PLEO</name>
<evidence type="ECO:0000313" key="2">
    <source>
        <dbReference type="EMBL" id="CAI6338527.1"/>
    </source>
</evidence>
<keyword evidence="1" id="KW-0812">Transmembrane</keyword>
<evidence type="ECO:0000256" key="1">
    <source>
        <dbReference type="SAM" id="Phobius"/>
    </source>
</evidence>
<protein>
    <submittedName>
        <fullName evidence="2">Uncharacterized protein</fullName>
    </submittedName>
</protein>
<proteinExistence type="predicted"/>
<keyword evidence="3" id="KW-1185">Reference proteome</keyword>
<feature type="transmembrane region" description="Helical" evidence="1">
    <location>
        <begin position="56"/>
        <end position="76"/>
    </location>
</feature>
<accession>A0A9W4XXU8</accession>
<gene>
    <name evidence="2" type="ORF">PDIGIT_LOCUS11657</name>
</gene>
<keyword evidence="1" id="KW-0472">Membrane</keyword>
<organism evidence="2 3">
    <name type="scientific">Periconia digitata</name>
    <dbReference type="NCBI Taxonomy" id="1303443"/>
    <lineage>
        <taxon>Eukaryota</taxon>
        <taxon>Fungi</taxon>
        <taxon>Dikarya</taxon>
        <taxon>Ascomycota</taxon>
        <taxon>Pezizomycotina</taxon>
        <taxon>Dothideomycetes</taxon>
        <taxon>Pleosporomycetidae</taxon>
        <taxon>Pleosporales</taxon>
        <taxon>Massarineae</taxon>
        <taxon>Periconiaceae</taxon>
        <taxon>Periconia</taxon>
    </lineage>
</organism>
<dbReference type="Proteomes" id="UP001152607">
    <property type="component" value="Unassembled WGS sequence"/>
</dbReference>